<evidence type="ECO:0000313" key="2">
    <source>
        <dbReference type="Proteomes" id="UP000217257"/>
    </source>
</evidence>
<organism evidence="1 2">
    <name type="scientific">Cystobacter fuscus</name>
    <dbReference type="NCBI Taxonomy" id="43"/>
    <lineage>
        <taxon>Bacteria</taxon>
        <taxon>Pseudomonadati</taxon>
        <taxon>Myxococcota</taxon>
        <taxon>Myxococcia</taxon>
        <taxon>Myxococcales</taxon>
        <taxon>Cystobacterineae</taxon>
        <taxon>Archangiaceae</taxon>
        <taxon>Cystobacter</taxon>
    </lineage>
</organism>
<proteinExistence type="predicted"/>
<gene>
    <name evidence="1" type="ORF">CYFUS_007415</name>
</gene>
<name>A0A250JDF6_9BACT</name>
<accession>A0A250JDF6</accession>
<protein>
    <submittedName>
        <fullName evidence="1">Uncharacterized protein</fullName>
    </submittedName>
</protein>
<dbReference type="Proteomes" id="UP000217257">
    <property type="component" value="Chromosome"/>
</dbReference>
<dbReference type="KEGG" id="cfus:CYFUS_007415"/>
<reference evidence="1 2" key="1">
    <citation type="submission" date="2017-06" db="EMBL/GenBank/DDBJ databases">
        <title>Sequencing and comparative analysis of myxobacterial genomes.</title>
        <authorList>
            <person name="Rupp O."/>
            <person name="Goesmann A."/>
            <person name="Sogaard-Andersen L."/>
        </authorList>
    </citation>
    <scope>NUCLEOTIDE SEQUENCE [LARGE SCALE GENOMIC DNA]</scope>
    <source>
        <strain evidence="1 2">DSM 52655</strain>
    </source>
</reference>
<dbReference type="EMBL" id="CP022098">
    <property type="protein sequence ID" value="ATB41939.1"/>
    <property type="molecule type" value="Genomic_DNA"/>
</dbReference>
<dbReference type="AlphaFoldDB" id="A0A250JDF6"/>
<sequence length="105" mass="12101">MARMSSNANSVGGTLAIEVEIRKEKTSALRRVATRVESLLEELKQVEQSLAGTRGPERARWVARHKELRAEADKQRWYLIVQREAMGLFHHDDVYELYRLPAPVE</sequence>
<evidence type="ECO:0000313" key="1">
    <source>
        <dbReference type="EMBL" id="ATB41939.1"/>
    </source>
</evidence>